<evidence type="ECO:0000256" key="1">
    <source>
        <dbReference type="SAM" id="MobiDB-lite"/>
    </source>
</evidence>
<dbReference type="RefSeq" id="XP_022082709.1">
    <property type="nucleotide sequence ID" value="XM_022227017.1"/>
</dbReference>
<organism evidence="2 3">
    <name type="scientific">Acanthaster planci</name>
    <name type="common">Crown-of-thorns starfish</name>
    <dbReference type="NCBI Taxonomy" id="133434"/>
    <lineage>
        <taxon>Eukaryota</taxon>
        <taxon>Metazoa</taxon>
        <taxon>Echinodermata</taxon>
        <taxon>Eleutherozoa</taxon>
        <taxon>Asterozoa</taxon>
        <taxon>Asteroidea</taxon>
        <taxon>Valvatacea</taxon>
        <taxon>Valvatida</taxon>
        <taxon>Acanthasteridae</taxon>
        <taxon>Acanthaster</taxon>
    </lineage>
</organism>
<sequence length="383" mass="41529">MPSQTKESSLAEPQLTSAIVVDPDRPATNNATGPSPVMPSLSPYPLAGEPHLGVIAERKNAAKKMLDFGDPADTEIDEGVKAIEDGGCSTEEVVSVQGELSPRNTDAEATQVSGLTTPQALDSPGSPHIVGRAFNTEHVSLTPPPLESSTLKRHHSVSPENSRAKHLCNTSPDFSDFFPHETSTSFRQPELVADLELGDCQGQGSSLPVFSRNSLADMPFLDFHQGAEGEAGDPEDVLRCHGINLFENPAHREELINFCQQSLAHSNEHAGDLNSNNNKADLCEGHDYQCQTAHDKLASVIQRARSKGFLVSDAMYFDGKQYVPIKVATNGRGKFRLLLPPDHPHRKGVAEEIPIFTTFEIDSSEDAFTQDDEEGSEQSHESN</sequence>
<feature type="region of interest" description="Disordered" evidence="1">
    <location>
        <begin position="1"/>
        <end position="44"/>
    </location>
</feature>
<dbReference type="GeneID" id="110974995"/>
<dbReference type="Proteomes" id="UP000694845">
    <property type="component" value="Unplaced"/>
</dbReference>
<gene>
    <name evidence="3" type="primary">LOC110974995</name>
</gene>
<proteinExistence type="predicted"/>
<keyword evidence="2" id="KW-1185">Reference proteome</keyword>
<protein>
    <submittedName>
        <fullName evidence="3">Uncharacterized protein LOC110974995</fullName>
    </submittedName>
</protein>
<dbReference type="OMA" id="GRAFNTE"/>
<accession>A0A8B7XPF8</accession>
<dbReference type="KEGG" id="aplc:110974995"/>
<feature type="region of interest" description="Disordered" evidence="1">
    <location>
        <begin position="362"/>
        <end position="383"/>
    </location>
</feature>
<feature type="region of interest" description="Disordered" evidence="1">
    <location>
        <begin position="142"/>
        <end position="165"/>
    </location>
</feature>
<dbReference type="AlphaFoldDB" id="A0A8B7XPF8"/>
<feature type="compositionally biased region" description="Acidic residues" evidence="1">
    <location>
        <begin position="362"/>
        <end position="376"/>
    </location>
</feature>
<evidence type="ECO:0000313" key="3">
    <source>
        <dbReference type="RefSeq" id="XP_022082709.1"/>
    </source>
</evidence>
<reference evidence="3" key="1">
    <citation type="submission" date="2025-08" db="UniProtKB">
        <authorList>
            <consortium name="RefSeq"/>
        </authorList>
    </citation>
    <scope>IDENTIFICATION</scope>
</reference>
<evidence type="ECO:0000313" key="2">
    <source>
        <dbReference type="Proteomes" id="UP000694845"/>
    </source>
</evidence>
<name>A0A8B7XPF8_ACAPL</name>
<dbReference type="OrthoDB" id="10443438at2759"/>